<dbReference type="Pfam" id="PF02542">
    <property type="entry name" value="YgbB"/>
    <property type="match status" value="1"/>
</dbReference>
<dbReference type="PANTHER" id="PTHR43181:SF1">
    <property type="entry name" value="2-C-METHYL-D-ERYTHRITOL 2,4-CYCLODIPHOSPHATE SYNTHASE, CHLOROPLASTIC"/>
    <property type="match status" value="1"/>
</dbReference>
<keyword evidence="6 9" id="KW-0479">Metal-binding</keyword>
<comment type="cofactor">
    <cofactor evidence="9">
        <name>a divalent metal cation</name>
        <dbReference type="ChEBI" id="CHEBI:60240"/>
    </cofactor>
    <text evidence="9">Binds 1 divalent metal cation per subunit.</text>
</comment>
<dbReference type="CDD" id="cd00554">
    <property type="entry name" value="MECDP_synthase"/>
    <property type="match status" value="1"/>
</dbReference>
<evidence type="ECO:0000256" key="3">
    <source>
        <dbReference type="ARBA" id="ARBA00008480"/>
    </source>
</evidence>
<comment type="caution">
    <text evidence="12">The sequence shown here is derived from an EMBL/GenBank/DDBJ whole genome shotgun (WGS) entry which is preliminary data.</text>
</comment>
<evidence type="ECO:0000256" key="9">
    <source>
        <dbReference type="HAMAP-Rule" id="MF_00107"/>
    </source>
</evidence>
<evidence type="ECO:0000256" key="4">
    <source>
        <dbReference type="ARBA" id="ARBA00011233"/>
    </source>
</evidence>
<feature type="domain" description="2-C-methyl-D-erythritol 2,4-cyclodiphosphate synthase" evidence="11">
    <location>
        <begin position="1"/>
        <end position="154"/>
    </location>
</feature>
<comment type="pathway">
    <text evidence="2 9">Isoprenoid biosynthesis; isopentenyl diphosphate biosynthesis via DXP pathway; isopentenyl diphosphate from 1-deoxy-D-xylulose 5-phosphate: step 4/6.</text>
</comment>
<dbReference type="HAMAP" id="MF_00107">
    <property type="entry name" value="IspF"/>
    <property type="match status" value="1"/>
</dbReference>
<dbReference type="Proteomes" id="UP000748752">
    <property type="component" value="Unassembled WGS sequence"/>
</dbReference>
<evidence type="ECO:0000313" key="13">
    <source>
        <dbReference type="Proteomes" id="UP000748752"/>
    </source>
</evidence>
<evidence type="ECO:0000256" key="1">
    <source>
        <dbReference type="ARBA" id="ARBA00000200"/>
    </source>
</evidence>
<keyword evidence="8 9" id="KW-0456">Lyase</keyword>
<comment type="caution">
    <text evidence="9">Lacks conserved residue(s) required for the propagation of feature annotation.</text>
</comment>
<dbReference type="EMBL" id="NRRV01000006">
    <property type="protein sequence ID" value="MBK1629894.1"/>
    <property type="molecule type" value="Genomic_DNA"/>
</dbReference>
<dbReference type="PANTHER" id="PTHR43181">
    <property type="entry name" value="2-C-METHYL-D-ERYTHRITOL 2,4-CYCLODIPHOSPHATE SYNTHASE, CHLOROPLASTIC"/>
    <property type="match status" value="1"/>
</dbReference>
<evidence type="ECO:0000256" key="6">
    <source>
        <dbReference type="ARBA" id="ARBA00022723"/>
    </source>
</evidence>
<proteinExistence type="inferred from homology"/>
<dbReference type="PROSITE" id="PS01350">
    <property type="entry name" value="ISPF"/>
    <property type="match status" value="1"/>
</dbReference>
<evidence type="ECO:0000256" key="10">
    <source>
        <dbReference type="RuleBase" id="RU004395"/>
    </source>
</evidence>
<dbReference type="EC" id="4.6.1.12" evidence="5 9"/>
<feature type="binding site" evidence="9">
    <location>
        <begin position="34"/>
        <end position="35"/>
    </location>
    <ligand>
        <name>4-CDP-2-C-methyl-D-erythritol 2-phosphate</name>
        <dbReference type="ChEBI" id="CHEBI:57919"/>
    </ligand>
</feature>
<dbReference type="SUPFAM" id="SSF69765">
    <property type="entry name" value="IpsF-like"/>
    <property type="match status" value="1"/>
</dbReference>
<protein>
    <recommendedName>
        <fullName evidence="5 9">2-C-methyl-D-erythritol 2,4-cyclodiphosphate synthase</fullName>
        <shortName evidence="9">MECDP-synthase</shortName>
        <shortName evidence="9">MECPP-synthase</shortName>
        <shortName evidence="9">MECPS</shortName>
        <ecNumber evidence="5 9">4.6.1.12</ecNumber>
    </recommendedName>
</protein>
<gene>
    <name evidence="9" type="primary">ispF</name>
    <name evidence="12" type="ORF">CKO31_03880</name>
</gene>
<accession>A0ABS1CDD1</accession>
<dbReference type="Gene3D" id="3.30.1330.50">
    <property type="entry name" value="2-C-methyl-D-erythritol 2,4-cyclodiphosphate synthase"/>
    <property type="match status" value="1"/>
</dbReference>
<sequence length="157" mass="16438">MLIGQGIDAHRFEPGRPLVLGGVEIPHDHGLAAHSDGDVVIHALCDALLGAAGLGDIGHHFPDTDAAYAGIDSRILLARVMDALRERDLAVHNADLTIAAQRPKLAAHIAAMRETLAADLDCPQARVNVKATTTERMGFTGRGEGIAAFAVVLLDAS</sequence>
<feature type="binding site" evidence="9">
    <location>
        <position position="42"/>
    </location>
    <ligand>
        <name>a divalent metal cation</name>
        <dbReference type="ChEBI" id="CHEBI:60240"/>
    </ligand>
</feature>
<evidence type="ECO:0000256" key="2">
    <source>
        <dbReference type="ARBA" id="ARBA00004709"/>
    </source>
</evidence>
<evidence type="ECO:0000256" key="8">
    <source>
        <dbReference type="ARBA" id="ARBA00023239"/>
    </source>
</evidence>
<comment type="catalytic activity">
    <reaction evidence="1 9 10">
        <text>4-CDP-2-C-methyl-D-erythritol 2-phosphate = 2-C-methyl-D-erythritol 2,4-cyclic diphosphate + CMP</text>
        <dbReference type="Rhea" id="RHEA:23864"/>
        <dbReference type="ChEBI" id="CHEBI:57919"/>
        <dbReference type="ChEBI" id="CHEBI:58483"/>
        <dbReference type="ChEBI" id="CHEBI:60377"/>
        <dbReference type="EC" id="4.6.1.12"/>
    </reaction>
</comment>
<dbReference type="NCBIfam" id="TIGR00151">
    <property type="entry name" value="ispF"/>
    <property type="match status" value="1"/>
</dbReference>
<evidence type="ECO:0000256" key="7">
    <source>
        <dbReference type="ARBA" id="ARBA00023229"/>
    </source>
</evidence>
<name>A0ABS1CDD1_9GAMM</name>
<feature type="binding site" evidence="9">
    <location>
        <begin position="132"/>
        <end position="135"/>
    </location>
    <ligand>
        <name>4-CDP-2-C-methyl-D-erythritol 2-phosphate</name>
        <dbReference type="ChEBI" id="CHEBI:57919"/>
    </ligand>
</feature>
<feature type="binding site" evidence="9">
    <location>
        <position position="139"/>
    </location>
    <ligand>
        <name>4-CDP-2-C-methyl-D-erythritol 2-phosphate</name>
        <dbReference type="ChEBI" id="CHEBI:57919"/>
    </ligand>
</feature>
<dbReference type="RefSeq" id="WP_200234249.1">
    <property type="nucleotide sequence ID" value="NZ_NRRV01000006.1"/>
</dbReference>
<feature type="binding site" evidence="9">
    <location>
        <position position="10"/>
    </location>
    <ligand>
        <name>a divalent metal cation</name>
        <dbReference type="ChEBI" id="CHEBI:60240"/>
    </ligand>
</feature>
<evidence type="ECO:0000256" key="5">
    <source>
        <dbReference type="ARBA" id="ARBA00012579"/>
    </source>
</evidence>
<feature type="binding site" evidence="9">
    <location>
        <begin position="8"/>
        <end position="10"/>
    </location>
    <ligand>
        <name>4-CDP-2-C-methyl-D-erythritol 2-phosphate</name>
        <dbReference type="ChEBI" id="CHEBI:57919"/>
    </ligand>
</feature>
<comment type="subunit">
    <text evidence="4 9">Homotrimer.</text>
</comment>
<feature type="binding site" evidence="9">
    <location>
        <begin position="61"/>
        <end position="65"/>
    </location>
    <ligand>
        <name>4-CDP-2-C-methyl-D-erythritol 2-phosphate</name>
        <dbReference type="ChEBI" id="CHEBI:57919"/>
    </ligand>
</feature>
<keyword evidence="7 9" id="KW-0414">Isoprene biosynthesis</keyword>
<comment type="similarity">
    <text evidence="3 9 10">Belongs to the IspF family.</text>
</comment>
<comment type="function">
    <text evidence="9">Involved in the biosynthesis of isopentenyl diphosphate (IPP) and dimethylallyl diphosphate (DMAPP), two major building blocks of isoprenoid compounds. Catalyzes the conversion of 4-diphosphocytidyl-2-C-methyl-D-erythritol 2-phosphate (CDP-ME2P) to 2-C-methyl-D-erythritol 2,4-cyclodiphosphate (ME-CPP) with a corresponding release of cytidine 5-monophosphate (CMP).</text>
</comment>
<feature type="site" description="Transition state stabilizer" evidence="9">
    <location>
        <position position="34"/>
    </location>
</feature>
<dbReference type="InterPro" id="IPR003526">
    <property type="entry name" value="MECDP_synthase"/>
</dbReference>
<dbReference type="InterPro" id="IPR020555">
    <property type="entry name" value="MECDP_synthase_CS"/>
</dbReference>
<reference evidence="12 13" key="1">
    <citation type="journal article" date="2020" name="Microorganisms">
        <title>Osmotic Adaptation and Compatible Solute Biosynthesis of Phototrophic Bacteria as Revealed from Genome Analyses.</title>
        <authorList>
            <person name="Imhoff J.F."/>
            <person name="Rahn T."/>
            <person name="Kunzel S."/>
            <person name="Keller A."/>
            <person name="Neulinger S.C."/>
        </authorList>
    </citation>
    <scope>NUCLEOTIDE SEQUENCE [LARGE SCALE GENOMIC DNA]</scope>
    <source>
        <strain evidence="12 13">DSM 6210</strain>
    </source>
</reference>
<feature type="binding site" evidence="9">
    <location>
        <begin position="56"/>
        <end position="58"/>
    </location>
    <ligand>
        <name>4-CDP-2-C-methyl-D-erythritol 2-phosphate</name>
        <dbReference type="ChEBI" id="CHEBI:57919"/>
    </ligand>
</feature>
<feature type="binding site" evidence="9">
    <location>
        <position position="8"/>
    </location>
    <ligand>
        <name>a divalent metal cation</name>
        <dbReference type="ChEBI" id="CHEBI:60240"/>
    </ligand>
</feature>
<evidence type="ECO:0000313" key="12">
    <source>
        <dbReference type="EMBL" id="MBK1629894.1"/>
    </source>
</evidence>
<feature type="binding site" evidence="9">
    <location>
        <position position="142"/>
    </location>
    <ligand>
        <name>4-CDP-2-C-methyl-D-erythritol 2-phosphate</name>
        <dbReference type="ChEBI" id="CHEBI:57919"/>
    </ligand>
</feature>
<organism evidence="12 13">
    <name type="scientific">Thiohalocapsa halophila</name>
    <dbReference type="NCBI Taxonomy" id="69359"/>
    <lineage>
        <taxon>Bacteria</taxon>
        <taxon>Pseudomonadati</taxon>
        <taxon>Pseudomonadota</taxon>
        <taxon>Gammaproteobacteria</taxon>
        <taxon>Chromatiales</taxon>
        <taxon>Chromatiaceae</taxon>
        <taxon>Thiohalocapsa</taxon>
    </lineage>
</organism>
<keyword evidence="13" id="KW-1185">Reference proteome</keyword>
<evidence type="ECO:0000259" key="11">
    <source>
        <dbReference type="Pfam" id="PF02542"/>
    </source>
</evidence>
<dbReference type="InterPro" id="IPR036571">
    <property type="entry name" value="MECDP_synthase_sf"/>
</dbReference>
<feature type="site" description="Transition state stabilizer" evidence="9">
    <location>
        <position position="133"/>
    </location>
</feature>